<comment type="caution">
    <text evidence="2">The sequence shown here is derived from an EMBL/GenBank/DDBJ whole genome shotgun (WGS) entry which is preliminary data.</text>
</comment>
<evidence type="ECO:0000313" key="2">
    <source>
        <dbReference type="EMBL" id="RFA06437.1"/>
    </source>
</evidence>
<dbReference type="Proteomes" id="UP000256486">
    <property type="component" value="Unassembled WGS sequence"/>
</dbReference>
<reference evidence="2 3" key="1">
    <citation type="submission" date="2017-04" db="EMBL/GenBank/DDBJ databases">
        <title>Comparative genome analysis of Subtercola boreus.</title>
        <authorList>
            <person name="Cho Y.-J."/>
            <person name="Cho A."/>
            <person name="Kim O.-S."/>
            <person name="Lee J.-I."/>
        </authorList>
    </citation>
    <scope>NUCLEOTIDE SEQUENCE [LARGE SCALE GENOMIC DNA]</scope>
    <source>
        <strain evidence="2 3">K300</strain>
    </source>
</reference>
<accession>A0A3E0VC28</accession>
<evidence type="ECO:0000256" key="1">
    <source>
        <dbReference type="SAM" id="MobiDB-lite"/>
    </source>
</evidence>
<name>A0A3E0VC28_9MICO</name>
<protein>
    <submittedName>
        <fullName evidence="2">Uncharacterized protein</fullName>
    </submittedName>
</protein>
<feature type="region of interest" description="Disordered" evidence="1">
    <location>
        <begin position="73"/>
        <end position="94"/>
    </location>
</feature>
<sequence>MIWISSNLLAGKRRGFELRNFEWPVVDATGPSFLSDLVDGQLLQLRTDLKDGKTSAFGEISLEKTFEVERKRDAAGSGSGGDFVPNVGRNAGLQ</sequence>
<keyword evidence="3" id="KW-1185">Reference proteome</keyword>
<evidence type="ECO:0000313" key="3">
    <source>
        <dbReference type="Proteomes" id="UP000256486"/>
    </source>
</evidence>
<proteinExistence type="predicted"/>
<organism evidence="2 3">
    <name type="scientific">Subtercola boreus</name>
    <dbReference type="NCBI Taxonomy" id="120213"/>
    <lineage>
        <taxon>Bacteria</taxon>
        <taxon>Bacillati</taxon>
        <taxon>Actinomycetota</taxon>
        <taxon>Actinomycetes</taxon>
        <taxon>Micrococcales</taxon>
        <taxon>Microbacteriaceae</taxon>
        <taxon>Subtercola</taxon>
    </lineage>
</organism>
<dbReference type="AlphaFoldDB" id="A0A3E0VC28"/>
<dbReference type="EMBL" id="NBWZ01000002">
    <property type="protein sequence ID" value="RFA06437.1"/>
    <property type="molecule type" value="Genomic_DNA"/>
</dbReference>
<gene>
    <name evidence="2" type="ORF">B7R54_18830</name>
</gene>